<proteinExistence type="predicted"/>
<accession>A0A4R5C7R6</accession>
<evidence type="ECO:0000313" key="3">
    <source>
        <dbReference type="Proteomes" id="UP000294513"/>
    </source>
</evidence>
<dbReference type="Proteomes" id="UP000294513">
    <property type="component" value="Unassembled WGS sequence"/>
</dbReference>
<dbReference type="AlphaFoldDB" id="A0A4R5C7R6"/>
<evidence type="ECO:0000256" key="1">
    <source>
        <dbReference type="SAM" id="MobiDB-lite"/>
    </source>
</evidence>
<evidence type="ECO:0000313" key="2">
    <source>
        <dbReference type="EMBL" id="TDD93012.1"/>
    </source>
</evidence>
<dbReference type="EMBL" id="SMKU01000036">
    <property type="protein sequence ID" value="TDD93012.1"/>
    <property type="molecule type" value="Genomic_DNA"/>
</dbReference>
<keyword evidence="3" id="KW-1185">Reference proteome</keyword>
<comment type="caution">
    <text evidence="2">The sequence shown here is derived from an EMBL/GenBank/DDBJ whole genome shotgun (WGS) entry which is preliminary data.</text>
</comment>
<reference evidence="2 3" key="1">
    <citation type="submission" date="2019-03" db="EMBL/GenBank/DDBJ databases">
        <title>Draft genome sequences of novel Actinobacteria.</title>
        <authorList>
            <person name="Sahin N."/>
            <person name="Ay H."/>
            <person name="Saygin H."/>
        </authorList>
    </citation>
    <scope>NUCLEOTIDE SEQUENCE [LARGE SCALE GENOMIC DNA]</scope>
    <source>
        <strain evidence="2 3">H3C3</strain>
    </source>
</reference>
<feature type="region of interest" description="Disordered" evidence="1">
    <location>
        <begin position="1"/>
        <end position="26"/>
    </location>
</feature>
<organism evidence="2 3">
    <name type="scientific">Actinomadura rubrisoli</name>
    <dbReference type="NCBI Taxonomy" id="2530368"/>
    <lineage>
        <taxon>Bacteria</taxon>
        <taxon>Bacillati</taxon>
        <taxon>Actinomycetota</taxon>
        <taxon>Actinomycetes</taxon>
        <taxon>Streptosporangiales</taxon>
        <taxon>Thermomonosporaceae</taxon>
        <taxon>Actinomadura</taxon>
    </lineage>
</organism>
<gene>
    <name evidence="2" type="ORF">E1298_10375</name>
</gene>
<sequence>MSFDTRRRYSTASTHDAPPPASGPYAAEEELLGGIAAELEAMGERATIRRTRGGQPFLCAAGAVSRLNEEITTARKGDRVCALWTWGDELPDDLHEAAAAIRRVINPEL</sequence>
<name>A0A4R5C7R6_9ACTN</name>
<dbReference type="RefSeq" id="WP_131891750.1">
    <property type="nucleotide sequence ID" value="NZ_SMKU01000036.1"/>
</dbReference>
<protein>
    <submittedName>
        <fullName evidence="2">Uncharacterized protein</fullName>
    </submittedName>
</protein>
<dbReference type="OrthoDB" id="3482870at2"/>